<proteinExistence type="predicted"/>
<dbReference type="PANTHER" id="PTHR43384:SF10">
    <property type="entry name" value="ATPASE INVOLVED IN CHROMOSOME PARTITIONING, PARA_MIND FAMILY"/>
    <property type="match status" value="1"/>
</dbReference>
<evidence type="ECO:0000313" key="3">
    <source>
        <dbReference type="Proteomes" id="UP000001495"/>
    </source>
</evidence>
<dbReference type="InterPro" id="IPR025669">
    <property type="entry name" value="AAA_dom"/>
</dbReference>
<dbReference type="Gene3D" id="3.40.50.300">
    <property type="entry name" value="P-loop containing nucleotide triphosphate hydrolases"/>
    <property type="match status" value="1"/>
</dbReference>
<reference evidence="2" key="1">
    <citation type="submission" date="2009-08" db="EMBL/GenBank/DDBJ databases">
        <title>Complete sequence of chromosome of Methanocaldococcus fervens AG86.</title>
        <authorList>
            <consortium name="US DOE Joint Genome Institute"/>
            <person name="Lucas S."/>
            <person name="Copeland A."/>
            <person name="Lapidus A."/>
            <person name="Glavina del Rio T."/>
            <person name="Tice H."/>
            <person name="Bruce D."/>
            <person name="Goodwin L."/>
            <person name="Pitluck S."/>
            <person name="Chertkov O."/>
            <person name="Detter J.C."/>
            <person name="Han C."/>
            <person name="Tapia R."/>
            <person name="Larimer F."/>
            <person name="Land M."/>
            <person name="Hauser L."/>
            <person name="Kyrpides N."/>
            <person name="Ovchinnikova G."/>
            <person name="Lupa-Sieprawska M."/>
            <person name="Whitman W.B."/>
        </authorList>
    </citation>
    <scope>NUCLEOTIDE SEQUENCE [LARGE SCALE GENOMIC DNA]</scope>
    <source>
        <strain evidence="2">AG86</strain>
    </source>
</reference>
<gene>
    <name evidence="2" type="ordered locus">Mefer_1309</name>
</gene>
<protein>
    <submittedName>
        <fullName evidence="2">Chromosome partitioning ATPase-like protein</fullName>
    </submittedName>
</protein>
<dbReference type="SUPFAM" id="SSF52540">
    <property type="entry name" value="P-loop containing nucleoside triphosphate hydrolases"/>
    <property type="match status" value="1"/>
</dbReference>
<keyword evidence="3" id="KW-1185">Reference proteome</keyword>
<dbReference type="InterPro" id="IPR027417">
    <property type="entry name" value="P-loop_NTPase"/>
</dbReference>
<dbReference type="KEGG" id="mfe:Mefer_1309"/>
<dbReference type="STRING" id="573064.Mefer_1309"/>
<dbReference type="HOGENOM" id="CLU_037612_0_3_2"/>
<name>C7P986_METFA</name>
<dbReference type="Proteomes" id="UP000001495">
    <property type="component" value="Chromosome"/>
</dbReference>
<feature type="domain" description="AAA" evidence="1">
    <location>
        <begin position="3"/>
        <end position="119"/>
    </location>
</feature>
<dbReference type="GO" id="GO:0005524">
    <property type="term" value="F:ATP binding"/>
    <property type="evidence" value="ECO:0007669"/>
    <property type="project" value="TreeGrafter"/>
</dbReference>
<dbReference type="GO" id="GO:0051782">
    <property type="term" value="P:negative regulation of cell division"/>
    <property type="evidence" value="ECO:0007669"/>
    <property type="project" value="TreeGrafter"/>
</dbReference>
<dbReference type="InterPro" id="IPR050625">
    <property type="entry name" value="ParA/MinD_ATPase"/>
</dbReference>
<dbReference type="RefSeq" id="WP_015791852.1">
    <property type="nucleotide sequence ID" value="NC_013156.1"/>
</dbReference>
<dbReference type="GeneID" id="8366012"/>
<dbReference type="GO" id="GO:0016887">
    <property type="term" value="F:ATP hydrolysis activity"/>
    <property type="evidence" value="ECO:0007669"/>
    <property type="project" value="TreeGrafter"/>
</dbReference>
<dbReference type="Pfam" id="PF13614">
    <property type="entry name" value="AAA_31"/>
    <property type="match status" value="1"/>
</dbReference>
<dbReference type="AlphaFoldDB" id="C7P986"/>
<dbReference type="EMBL" id="CP001696">
    <property type="protein sequence ID" value="ACV25118.1"/>
    <property type="molecule type" value="Genomic_DNA"/>
</dbReference>
<dbReference type="PANTHER" id="PTHR43384">
    <property type="entry name" value="SEPTUM SITE-DETERMINING PROTEIN MIND HOMOLOG, CHLOROPLASTIC-RELATED"/>
    <property type="match status" value="1"/>
</dbReference>
<dbReference type="GO" id="GO:0005829">
    <property type="term" value="C:cytosol"/>
    <property type="evidence" value="ECO:0007669"/>
    <property type="project" value="TreeGrafter"/>
</dbReference>
<organism evidence="2 3">
    <name type="scientific">Methanocaldococcus fervens (strain DSM 4213 / JCM 15782 / AG86)</name>
    <name type="common">Methanococcus fervens</name>
    <dbReference type="NCBI Taxonomy" id="573064"/>
    <lineage>
        <taxon>Archaea</taxon>
        <taxon>Methanobacteriati</taxon>
        <taxon>Methanobacteriota</taxon>
        <taxon>Methanomada group</taxon>
        <taxon>Methanococci</taxon>
        <taxon>Methanococcales</taxon>
        <taxon>Methanocaldococcaceae</taxon>
        <taxon>Methanocaldococcus</taxon>
    </lineage>
</organism>
<accession>C7P986</accession>
<evidence type="ECO:0000313" key="2">
    <source>
        <dbReference type="EMBL" id="ACV25118.1"/>
    </source>
</evidence>
<dbReference type="OrthoDB" id="31168at2157"/>
<dbReference type="eggNOG" id="arCOG00589">
    <property type="taxonomic scope" value="Archaea"/>
</dbReference>
<dbReference type="GO" id="GO:0009898">
    <property type="term" value="C:cytoplasmic side of plasma membrane"/>
    <property type="evidence" value="ECO:0007669"/>
    <property type="project" value="TreeGrafter"/>
</dbReference>
<sequence length="265" mass="29679">MKIGFYNIQGGTGKTTVAANFAYILSQSVKTVLIDCDIYGGTTALLFDLEDKEHNLNTYLSGESTIDEIIYNYDDLAVIPTEVSSKVFGYKADISRFENLINILEEEYDVIVYDFPPNITEDNPLIGYVGEFELVNKVVIVGEDSVPSIVNSLKSMDLIRDLDIGFTGIIVNKYRGLTDITEIIEDVIGILPYDPNVERQWVESSPIANIKTKFTKELTKLTNELASIYLEKDLASLRALKLAKAISGITEEEKSEEETEFKDLE</sequence>
<evidence type="ECO:0000259" key="1">
    <source>
        <dbReference type="Pfam" id="PF13614"/>
    </source>
</evidence>